<evidence type="ECO:0000313" key="1">
    <source>
        <dbReference type="EMBL" id="SNW62472.1"/>
    </source>
</evidence>
<sequence length="371" mass="43868">MNLKSLNQDVIGELSSYLNINDIRSLLLYNNIPQLSNLSRNKVYWEKYLNKSTKYGTYLISLPTQPTNYIEYISSLFNNNMTDYTNYSWYISQSYKINYEDTIPTYANIFDLCFDLLIMFDHAIHFYVERPIIENMFYKLQGDILTVTYKSNNKPQNILNESQNIDNAIDKEYDNIFEKMLNHHNLLTNKKLDESIYDKYLSKLLEKYKDEEKKIKTKFPDINIESQNNVNDNGNDEVEDLTDIPEGLKRYLSMSRLEHIKDNITKISTEWILSKNNENASAEERKSYDIKNYESIIPFSILETRWYLVSKDRENELVKGLHRISDTITNIDDDEGESDLAVITFADGSVLEQYLYDSSQDYEPEPYDYDY</sequence>
<dbReference type="KEGG" id="vg:35382370"/>
<proteinExistence type="predicted"/>
<keyword evidence="2" id="KW-1185">Reference proteome</keyword>
<dbReference type="GeneID" id="35382370"/>
<dbReference type="Proteomes" id="UP000236316">
    <property type="component" value="Segment"/>
</dbReference>
<gene>
    <name evidence="1" type="ORF">ORPV_568</name>
</gene>
<evidence type="ECO:0000313" key="2">
    <source>
        <dbReference type="Proteomes" id="UP000236316"/>
    </source>
</evidence>
<dbReference type="RefSeq" id="YP_009448774.1">
    <property type="nucleotide sequence ID" value="NC_036594.1"/>
</dbReference>
<reference evidence="1" key="1">
    <citation type="submission" date="2017-08" db="EMBL/GenBank/DDBJ databases">
        <authorList>
            <consortium name="Urmite Genomes"/>
        </authorList>
    </citation>
    <scope>NUCLEOTIDE SEQUENCE [LARGE SCALE GENOMIC DNA]</scope>
    <source>
        <strain evidence="1">IHUMI-LCC2</strain>
    </source>
</reference>
<organism evidence="1">
    <name type="scientific">Orpheovirus IHUMI-LCC2</name>
    <dbReference type="NCBI Taxonomy" id="2023057"/>
    <lineage>
        <taxon>Viruses</taxon>
        <taxon>Varidnaviria</taxon>
        <taxon>Bamfordvirae</taxon>
        <taxon>Nucleocytoviricota</taxon>
        <taxon>Megaviricetes</taxon>
        <taxon>Pimascovirales</taxon>
        <taxon>Ocovirineae</taxon>
        <taxon>Orpheoviridae</taxon>
        <taxon>Alphaorpheovirus</taxon>
        <taxon>Alphaorpheovirus massiliense</taxon>
    </lineage>
</organism>
<accession>A0A2I2L4J8</accession>
<dbReference type="EMBL" id="LT906555">
    <property type="protein sequence ID" value="SNW62472.1"/>
    <property type="molecule type" value="Genomic_DNA"/>
</dbReference>
<protein>
    <submittedName>
        <fullName evidence="1">Uncharacterized protein</fullName>
    </submittedName>
</protein>
<name>A0A2I2L4J8_9VIRU</name>